<dbReference type="Gene3D" id="3.30.70.1320">
    <property type="entry name" value="Multidrug efflux transporter AcrB pore domain like"/>
    <property type="match status" value="1"/>
</dbReference>
<keyword evidence="2" id="KW-1133">Transmembrane helix</keyword>
<feature type="transmembrane region" description="Helical" evidence="2">
    <location>
        <begin position="360"/>
        <end position="379"/>
    </location>
</feature>
<feature type="transmembrane region" description="Helical" evidence="2">
    <location>
        <begin position="431"/>
        <end position="452"/>
    </location>
</feature>
<dbReference type="SUPFAM" id="SSF82693">
    <property type="entry name" value="Multidrug efflux transporter AcrB pore domain, PN1, PN2, PC1 and PC2 subdomains"/>
    <property type="match status" value="2"/>
</dbReference>
<dbReference type="GO" id="GO:0005886">
    <property type="term" value="C:plasma membrane"/>
    <property type="evidence" value="ECO:0007669"/>
    <property type="project" value="TreeGrafter"/>
</dbReference>
<dbReference type="OrthoDB" id="9806532at2"/>
<feature type="transmembrane region" description="Helical" evidence="2">
    <location>
        <begin position="890"/>
        <end position="912"/>
    </location>
</feature>
<dbReference type="GO" id="GO:0042910">
    <property type="term" value="F:xenobiotic transmembrane transporter activity"/>
    <property type="evidence" value="ECO:0007669"/>
    <property type="project" value="TreeGrafter"/>
</dbReference>
<dbReference type="Gene3D" id="3.30.70.1430">
    <property type="entry name" value="Multidrug efflux transporter AcrB pore domain"/>
    <property type="match status" value="2"/>
</dbReference>
<feature type="region of interest" description="Disordered" evidence="1">
    <location>
        <begin position="1065"/>
        <end position="1107"/>
    </location>
</feature>
<accession>A0A2S8FMY3</accession>
<feature type="transmembrane region" description="Helical" evidence="2">
    <location>
        <begin position="391"/>
        <end position="411"/>
    </location>
</feature>
<evidence type="ECO:0000256" key="1">
    <source>
        <dbReference type="SAM" id="MobiDB-lite"/>
    </source>
</evidence>
<proteinExistence type="predicted"/>
<protein>
    <submittedName>
        <fullName evidence="3">AcrB/AcrD/AcrF family protein</fullName>
    </submittedName>
</protein>
<organism evidence="3 4">
    <name type="scientific">Blastopirellula marina</name>
    <dbReference type="NCBI Taxonomy" id="124"/>
    <lineage>
        <taxon>Bacteria</taxon>
        <taxon>Pseudomonadati</taxon>
        <taxon>Planctomycetota</taxon>
        <taxon>Planctomycetia</taxon>
        <taxon>Pirellulales</taxon>
        <taxon>Pirellulaceae</taxon>
        <taxon>Blastopirellula</taxon>
    </lineage>
</organism>
<dbReference type="EMBL" id="PUIB01000017">
    <property type="protein sequence ID" value="PQO33533.1"/>
    <property type="molecule type" value="Genomic_DNA"/>
</dbReference>
<evidence type="ECO:0000313" key="4">
    <source>
        <dbReference type="Proteomes" id="UP000239388"/>
    </source>
</evidence>
<dbReference type="InterPro" id="IPR027463">
    <property type="entry name" value="AcrB_DN_DC_subdom"/>
</dbReference>
<feature type="transmembrane region" description="Helical" evidence="2">
    <location>
        <begin position="1016"/>
        <end position="1041"/>
    </location>
</feature>
<reference evidence="3 4" key="1">
    <citation type="submission" date="2018-02" db="EMBL/GenBank/DDBJ databases">
        <title>Comparative genomes isolates from brazilian mangrove.</title>
        <authorList>
            <person name="Araujo J.E."/>
            <person name="Taketani R.G."/>
            <person name="Silva M.C.P."/>
            <person name="Loureco M.V."/>
            <person name="Andreote F.D."/>
        </authorList>
    </citation>
    <scope>NUCLEOTIDE SEQUENCE [LARGE SCALE GENOMIC DNA]</scope>
    <source>
        <strain evidence="3 4">NAP PRIS-MGV</strain>
    </source>
</reference>
<dbReference type="PANTHER" id="PTHR32063:SF33">
    <property type="entry name" value="RND SUPERFAMILY EFFLUX PUMP PERMEASE COMPONENT"/>
    <property type="match status" value="1"/>
</dbReference>
<dbReference type="Proteomes" id="UP000239388">
    <property type="component" value="Unassembled WGS sequence"/>
</dbReference>
<dbReference type="Gene3D" id="1.20.1640.10">
    <property type="entry name" value="Multidrug efflux transporter AcrB transmembrane domain"/>
    <property type="match status" value="2"/>
</dbReference>
<dbReference type="SUPFAM" id="SSF82866">
    <property type="entry name" value="Multidrug efflux transporter AcrB transmembrane domain"/>
    <property type="match status" value="2"/>
</dbReference>
<dbReference type="SUPFAM" id="SSF82714">
    <property type="entry name" value="Multidrug efflux transporter AcrB TolC docking domain, DN and DC subdomains"/>
    <property type="match status" value="2"/>
</dbReference>
<gene>
    <name evidence="3" type="ORF">C5Y98_14925</name>
</gene>
<comment type="caution">
    <text evidence="3">The sequence shown here is derived from an EMBL/GenBank/DDBJ whole genome shotgun (WGS) entry which is preliminary data.</text>
</comment>
<dbReference type="PANTHER" id="PTHR32063">
    <property type="match status" value="1"/>
</dbReference>
<feature type="transmembrane region" description="Helical" evidence="2">
    <location>
        <begin position="496"/>
        <end position="517"/>
    </location>
</feature>
<dbReference type="Pfam" id="PF00873">
    <property type="entry name" value="ACR_tran"/>
    <property type="match status" value="1"/>
</dbReference>
<feature type="transmembrane region" description="Helical" evidence="2">
    <location>
        <begin position="919"/>
        <end position="939"/>
    </location>
</feature>
<keyword evidence="2" id="KW-0472">Membrane</keyword>
<feature type="transmembrane region" description="Helical" evidence="2">
    <location>
        <begin position="459"/>
        <end position="476"/>
    </location>
</feature>
<feature type="transmembrane region" description="Helical" evidence="2">
    <location>
        <begin position="538"/>
        <end position="559"/>
    </location>
</feature>
<feature type="transmembrane region" description="Helical" evidence="2">
    <location>
        <begin position="12"/>
        <end position="30"/>
    </location>
</feature>
<keyword evidence="2" id="KW-0812">Transmembrane</keyword>
<evidence type="ECO:0000313" key="3">
    <source>
        <dbReference type="EMBL" id="PQO33533.1"/>
    </source>
</evidence>
<dbReference type="InterPro" id="IPR001036">
    <property type="entry name" value="Acrflvin-R"/>
</dbReference>
<feature type="transmembrane region" description="Helical" evidence="2">
    <location>
        <begin position="945"/>
        <end position="970"/>
    </location>
</feature>
<dbReference type="AlphaFoldDB" id="A0A2S8FMY3"/>
<dbReference type="RefSeq" id="WP_105355091.1">
    <property type="nucleotide sequence ID" value="NZ_PUIB01000017.1"/>
</dbReference>
<dbReference type="Gene3D" id="3.30.2090.10">
    <property type="entry name" value="Multidrug efflux transporter AcrB TolC docking domain, DN and DC subdomains"/>
    <property type="match status" value="2"/>
</dbReference>
<dbReference type="PRINTS" id="PR00702">
    <property type="entry name" value="ACRIFLAVINRP"/>
</dbReference>
<sequence length="1107" mass="121690">MQGLVRWAISNTPAMNILMVTAIVVGFFCLKGMQRETFPDFDLDLILVQVPYPGAAPQEVEEGICQKIEEAVRSLDGIKKVTSVAAEGAGSVVIELESSVLNPDRVLDEVRSEIDRIPSFPLEAEDPEVRRVTTRRPVLRVGIIGPENDTEYAQLELRQVAEDVRDDLLQLAGVSQVDFINDRDYQIDVEIDEATLRSHGLTLESVAEIIRRENRELPAGTIRGQSQEVLLRGNNRRTTGVEIAELPLITQLDGAVLTVNDLGSVRDELADTTNRAYIMGRPAMALTIARSSDEDLLQMVDAVKAYVKTAELPTGYEIMTWSDQSVEVRGRLNLLIENAVYGLAIVFVLLILFLDLELAMWVSMGIPFSIFAAGIYLYFAGETMNMISMFGFLMALGIVVDDAIVVGENIYAHRQMGKPLMDSAIDGTTEVMNSVASSTATTVIAFTPLLFVSGVMGKFMAVMPMAIIAILIASLFECLTILPCHLAHKNGMLTTILSWVLFPISWTLPIVHWASNMTSRFLDWFVSRIYEPCLHWTLHNRLVVCGGGIGVILFTIGLVRSGVAPFEFMPEIDGNTVQAKVTFPDGTPERVTQQWTKYIEDAYWRVNERLSPAGESLGQVSFRTVGSQVSGGGPPGANANEANGSHVGSVEIELQDTELREISSEEIVVAWRNEVGLIPGAETLTIGAMAMGPGATPIEFRLLADSEHMDQLEAAVDKTKAQMETYSGLKDITDDSIPGKWEYRFRIKPDAHSLGVSTADLAETVRNAFYGQEVMRVQRGRHEVKIMVRYPQQDRHRLTSFDELRIRLNDGIERPITELAEVDIVRSYSEINRVKQQRSIKISADLDRKTGNEGTIVANLKQEFMPKLLKEFPNVSVTWEGQNEQRQESLGSLFVGFGIALLGMFVLLAFEFKSYFQPLLILAIIPFGAIGAVFGHAIMGIPLTLFSMFGLVALTGIVVNDSIVLVDFINQRVHQGLPVKQALLEAGTRRFRPVLLTTITTVGGLSPLLTETSLQAQLLIPMATSIAFGEIFATVLVLFLVPVGYSMKVSFIEFFAPGSFHDNIHGGTPSGDEDHTPQEEIQVAALSNGANGSAKSPPSQQPTHAAT</sequence>
<feature type="transmembrane region" description="Helical" evidence="2">
    <location>
        <begin position="334"/>
        <end position="354"/>
    </location>
</feature>
<dbReference type="Gene3D" id="3.30.70.1440">
    <property type="entry name" value="Multidrug efflux transporter AcrB pore domain"/>
    <property type="match status" value="1"/>
</dbReference>
<evidence type="ECO:0000256" key="2">
    <source>
        <dbReference type="SAM" id="Phobius"/>
    </source>
</evidence>
<feature type="compositionally biased region" description="Polar residues" evidence="1">
    <location>
        <begin position="1088"/>
        <end position="1107"/>
    </location>
</feature>
<name>A0A2S8FMY3_9BACT</name>